<evidence type="ECO:0000313" key="8">
    <source>
        <dbReference type="EMBL" id="KAG4425825.1"/>
    </source>
</evidence>
<dbReference type="EMBL" id="JAFJYH010000007">
    <property type="protein sequence ID" value="KAG4425825.1"/>
    <property type="molecule type" value="Genomic_DNA"/>
</dbReference>
<keyword evidence="9" id="KW-1185">Reference proteome</keyword>
<dbReference type="Gene3D" id="3.30.70.360">
    <property type="match status" value="1"/>
</dbReference>
<dbReference type="Pfam" id="PF07687">
    <property type="entry name" value="M20_dimer"/>
    <property type="match status" value="1"/>
</dbReference>
<dbReference type="CDD" id="cd05652">
    <property type="entry name" value="M20_ArgE_DapE-like_fungal"/>
    <property type="match status" value="1"/>
</dbReference>
<evidence type="ECO:0000256" key="6">
    <source>
        <dbReference type="SAM" id="SignalP"/>
    </source>
</evidence>
<evidence type="ECO:0000256" key="5">
    <source>
        <dbReference type="ARBA" id="ARBA00022833"/>
    </source>
</evidence>
<comment type="caution">
    <text evidence="8">The sequence shown here is derived from an EMBL/GenBank/DDBJ whole genome shotgun (WGS) entry which is preliminary data.</text>
</comment>
<protein>
    <recommendedName>
        <fullName evidence="7">Peptidase M20 dimerisation domain-containing protein</fullName>
    </recommendedName>
</protein>
<dbReference type="Gene3D" id="3.40.630.10">
    <property type="entry name" value="Zn peptidases"/>
    <property type="match status" value="1"/>
</dbReference>
<keyword evidence="6" id="KW-0732">Signal</keyword>
<feature type="domain" description="Peptidase M20 dimerisation" evidence="7">
    <location>
        <begin position="202"/>
        <end position="304"/>
    </location>
</feature>
<evidence type="ECO:0000256" key="3">
    <source>
        <dbReference type="ARBA" id="ARBA00022723"/>
    </source>
</evidence>
<evidence type="ECO:0000259" key="7">
    <source>
        <dbReference type="Pfam" id="PF07687"/>
    </source>
</evidence>
<organism evidence="8 9">
    <name type="scientific">Cadophora malorum</name>
    <dbReference type="NCBI Taxonomy" id="108018"/>
    <lineage>
        <taxon>Eukaryota</taxon>
        <taxon>Fungi</taxon>
        <taxon>Dikarya</taxon>
        <taxon>Ascomycota</taxon>
        <taxon>Pezizomycotina</taxon>
        <taxon>Leotiomycetes</taxon>
        <taxon>Helotiales</taxon>
        <taxon>Ploettnerulaceae</taxon>
        <taxon>Cadophora</taxon>
    </lineage>
</organism>
<dbReference type="PANTHER" id="PTHR43808">
    <property type="entry name" value="ACETYLORNITHINE DEACETYLASE"/>
    <property type="match status" value="1"/>
</dbReference>
<comment type="similarity">
    <text evidence="2">Belongs to the peptidase M20A family.</text>
</comment>
<dbReference type="SUPFAM" id="SSF55031">
    <property type="entry name" value="Bacterial exopeptidase dimerisation domain"/>
    <property type="match status" value="1"/>
</dbReference>
<dbReference type="Pfam" id="PF01546">
    <property type="entry name" value="Peptidase_M20"/>
    <property type="match status" value="1"/>
</dbReference>
<keyword evidence="3" id="KW-0479">Metal-binding</keyword>
<evidence type="ECO:0000256" key="4">
    <source>
        <dbReference type="ARBA" id="ARBA00022801"/>
    </source>
</evidence>
<evidence type="ECO:0000256" key="2">
    <source>
        <dbReference type="ARBA" id="ARBA00006247"/>
    </source>
</evidence>
<gene>
    <name evidence="8" type="ORF">IFR04_001032</name>
</gene>
<dbReference type="InterPro" id="IPR036264">
    <property type="entry name" value="Bact_exopeptidase_dim_dom"/>
</dbReference>
<dbReference type="OrthoDB" id="3064516at2759"/>
<dbReference type="InterPro" id="IPR011650">
    <property type="entry name" value="Peptidase_M20_dimer"/>
</dbReference>
<dbReference type="InterPro" id="IPR002933">
    <property type="entry name" value="Peptidase_M20"/>
</dbReference>
<feature type="chain" id="PRO_5034401871" description="Peptidase M20 dimerisation domain-containing protein" evidence="6">
    <location>
        <begin position="22"/>
        <end position="384"/>
    </location>
</feature>
<feature type="signal peptide" evidence="6">
    <location>
        <begin position="1"/>
        <end position="21"/>
    </location>
</feature>
<keyword evidence="5" id="KW-0862">Zinc</keyword>
<accession>A0A8H8BVN8</accession>
<dbReference type="PANTHER" id="PTHR43808:SF8">
    <property type="entry name" value="PEPTIDASE M20 DIMERISATION DOMAIN-CONTAINING PROTEIN"/>
    <property type="match status" value="1"/>
</dbReference>
<dbReference type="SUPFAM" id="SSF53187">
    <property type="entry name" value="Zn-dependent exopeptidases"/>
    <property type="match status" value="1"/>
</dbReference>
<dbReference type="Proteomes" id="UP000664132">
    <property type="component" value="Unassembled WGS sequence"/>
</dbReference>
<evidence type="ECO:0000256" key="1">
    <source>
        <dbReference type="ARBA" id="ARBA00001947"/>
    </source>
</evidence>
<reference evidence="8" key="1">
    <citation type="submission" date="2021-02" db="EMBL/GenBank/DDBJ databases">
        <title>Genome sequence Cadophora malorum strain M34.</title>
        <authorList>
            <person name="Stefanovic E."/>
            <person name="Vu D."/>
            <person name="Scully C."/>
            <person name="Dijksterhuis J."/>
            <person name="Roader J."/>
            <person name="Houbraken J."/>
        </authorList>
    </citation>
    <scope>NUCLEOTIDE SEQUENCE</scope>
    <source>
        <strain evidence="8">M34</strain>
    </source>
</reference>
<dbReference type="AlphaFoldDB" id="A0A8H8BVN8"/>
<evidence type="ECO:0000313" key="9">
    <source>
        <dbReference type="Proteomes" id="UP000664132"/>
    </source>
</evidence>
<comment type="cofactor">
    <cofactor evidence="1">
        <name>Zn(2+)</name>
        <dbReference type="ChEBI" id="CHEBI:29105"/>
    </cofactor>
</comment>
<dbReference type="GO" id="GO:0046872">
    <property type="term" value="F:metal ion binding"/>
    <property type="evidence" value="ECO:0007669"/>
    <property type="project" value="UniProtKB-KW"/>
</dbReference>
<sequence>MKLLTISTLAVVANWAQVAHSIDPAQELLRSHSESSSRSSLLALHKGLITHESISGNEESVGKYLAEYLESKNFTVEIQEVEPRTSSHPPRNNIFAYTGKSRETRTLISSHIDTVPPFWKYERRGDEIWGRGSVDAKGSVATQIIAVEELLAAGKILEGDVSLLYVVGEEVGGEGMRKANDLGLEWETVIFGEPTELKLASGHKGTMGVQISAKGKAGHSGYPELGKSANAMLIPALNALLHAELPSSEKYGNTTLNIGRMEGGVAGNVIPENASALLAIRIADGSPEDVQKIIVDTVEKQGEELDVKFMGGYGPVYIDSDVPGFETIVVNYGTDIPNLKGEHKRYLYGPGTILMAHSDHEHLLVSDLETAVKGYKALIEHSLK</sequence>
<dbReference type="GO" id="GO:0016787">
    <property type="term" value="F:hydrolase activity"/>
    <property type="evidence" value="ECO:0007669"/>
    <property type="project" value="UniProtKB-KW"/>
</dbReference>
<proteinExistence type="inferred from homology"/>
<keyword evidence="4" id="KW-0378">Hydrolase</keyword>
<name>A0A8H8BVN8_9HELO</name>
<dbReference type="InterPro" id="IPR050072">
    <property type="entry name" value="Peptidase_M20A"/>
</dbReference>